<proteinExistence type="predicted"/>
<sequence>MLSRIVTGDETWVPYVTPESKQQTMGWRHTHSPVRFKAKQTLSQRKIMMSVFWDSHGRFHATRNHHKCGSLQPNSAKATQSDSKQKTRHADRGDFATP</sequence>
<gene>
    <name evidence="2" type="ORF">AVEN_127632_1</name>
</gene>
<dbReference type="OrthoDB" id="6434511at2759"/>
<dbReference type="Pfam" id="PF01359">
    <property type="entry name" value="Transposase_1"/>
    <property type="match status" value="1"/>
</dbReference>
<feature type="compositionally biased region" description="Polar residues" evidence="1">
    <location>
        <begin position="71"/>
        <end position="82"/>
    </location>
</feature>
<evidence type="ECO:0000313" key="2">
    <source>
        <dbReference type="EMBL" id="GBN45944.1"/>
    </source>
</evidence>
<dbReference type="GO" id="GO:0003676">
    <property type="term" value="F:nucleic acid binding"/>
    <property type="evidence" value="ECO:0007669"/>
    <property type="project" value="InterPro"/>
</dbReference>
<reference evidence="2 3" key="1">
    <citation type="journal article" date="2019" name="Sci. Rep.">
        <title>Orb-weaving spider Araneus ventricosus genome elucidates the spidroin gene catalogue.</title>
        <authorList>
            <person name="Kono N."/>
            <person name="Nakamura H."/>
            <person name="Ohtoshi R."/>
            <person name="Moran D.A.P."/>
            <person name="Shinohara A."/>
            <person name="Yoshida Y."/>
            <person name="Fujiwara M."/>
            <person name="Mori M."/>
            <person name="Tomita M."/>
            <person name="Arakawa K."/>
        </authorList>
    </citation>
    <scope>NUCLEOTIDE SEQUENCE [LARGE SCALE GENOMIC DNA]</scope>
</reference>
<dbReference type="PANTHER" id="PTHR46060:SF1">
    <property type="entry name" value="MARINER MOS1 TRANSPOSASE-LIKE PROTEIN"/>
    <property type="match status" value="1"/>
</dbReference>
<protein>
    <recommendedName>
        <fullName evidence="4">Mariner Mos1 transposase</fullName>
    </recommendedName>
</protein>
<dbReference type="Proteomes" id="UP000499080">
    <property type="component" value="Unassembled WGS sequence"/>
</dbReference>
<name>A0A4Y2P3I6_ARAVE</name>
<dbReference type="InterPro" id="IPR001888">
    <property type="entry name" value="Transposase_1"/>
</dbReference>
<feature type="region of interest" description="Disordered" evidence="1">
    <location>
        <begin position="63"/>
        <end position="98"/>
    </location>
</feature>
<dbReference type="InterPro" id="IPR052709">
    <property type="entry name" value="Transposase-MT_Hybrid"/>
</dbReference>
<evidence type="ECO:0000256" key="1">
    <source>
        <dbReference type="SAM" id="MobiDB-lite"/>
    </source>
</evidence>
<dbReference type="PANTHER" id="PTHR46060">
    <property type="entry name" value="MARINER MOS1 TRANSPOSASE-LIKE PROTEIN"/>
    <property type="match status" value="1"/>
</dbReference>
<keyword evidence="3" id="KW-1185">Reference proteome</keyword>
<evidence type="ECO:0008006" key="4">
    <source>
        <dbReference type="Google" id="ProtNLM"/>
    </source>
</evidence>
<comment type="caution">
    <text evidence="2">The sequence shown here is derived from an EMBL/GenBank/DDBJ whole genome shotgun (WGS) entry which is preliminary data.</text>
</comment>
<evidence type="ECO:0000313" key="3">
    <source>
        <dbReference type="Proteomes" id="UP000499080"/>
    </source>
</evidence>
<feature type="compositionally biased region" description="Basic and acidic residues" evidence="1">
    <location>
        <begin position="83"/>
        <end position="98"/>
    </location>
</feature>
<organism evidence="2 3">
    <name type="scientific">Araneus ventricosus</name>
    <name type="common">Orbweaver spider</name>
    <name type="synonym">Epeira ventricosa</name>
    <dbReference type="NCBI Taxonomy" id="182803"/>
    <lineage>
        <taxon>Eukaryota</taxon>
        <taxon>Metazoa</taxon>
        <taxon>Ecdysozoa</taxon>
        <taxon>Arthropoda</taxon>
        <taxon>Chelicerata</taxon>
        <taxon>Arachnida</taxon>
        <taxon>Araneae</taxon>
        <taxon>Araneomorphae</taxon>
        <taxon>Entelegynae</taxon>
        <taxon>Araneoidea</taxon>
        <taxon>Araneidae</taxon>
        <taxon>Araneus</taxon>
    </lineage>
</organism>
<dbReference type="EMBL" id="BGPR01010392">
    <property type="protein sequence ID" value="GBN45944.1"/>
    <property type="molecule type" value="Genomic_DNA"/>
</dbReference>
<dbReference type="InterPro" id="IPR036397">
    <property type="entry name" value="RNaseH_sf"/>
</dbReference>
<dbReference type="AlphaFoldDB" id="A0A4Y2P3I6"/>
<dbReference type="Gene3D" id="3.30.420.10">
    <property type="entry name" value="Ribonuclease H-like superfamily/Ribonuclease H"/>
    <property type="match status" value="1"/>
</dbReference>
<accession>A0A4Y2P3I6</accession>